<dbReference type="InterPro" id="IPR021047">
    <property type="entry name" value="Mannosyltransferase_CMT1"/>
</dbReference>
<dbReference type="Proteomes" id="UP000620104">
    <property type="component" value="Unassembled WGS sequence"/>
</dbReference>
<feature type="transmembrane region" description="Helical" evidence="2">
    <location>
        <begin position="27"/>
        <end position="48"/>
    </location>
</feature>
<feature type="region of interest" description="Disordered" evidence="1">
    <location>
        <begin position="1"/>
        <end position="24"/>
    </location>
</feature>
<evidence type="ECO:0000256" key="2">
    <source>
        <dbReference type="SAM" id="Phobius"/>
    </source>
</evidence>
<dbReference type="Pfam" id="PF11735">
    <property type="entry name" value="CAP59_mtransfer"/>
    <property type="match status" value="1"/>
</dbReference>
<name>A0A8H3YH60_9TREE</name>
<feature type="compositionally biased region" description="Polar residues" evidence="1">
    <location>
        <begin position="1"/>
        <end position="10"/>
    </location>
</feature>
<keyword evidence="2" id="KW-0812">Transmembrane</keyword>
<evidence type="ECO:0000313" key="4">
    <source>
        <dbReference type="Proteomes" id="UP000620104"/>
    </source>
</evidence>
<proteinExistence type="predicted"/>
<keyword evidence="2" id="KW-1133">Transmembrane helix</keyword>
<comment type="caution">
    <text evidence="3">The sequence shown here is derived from an EMBL/GenBank/DDBJ whole genome shotgun (WGS) entry which is preliminary data.</text>
</comment>
<evidence type="ECO:0000256" key="1">
    <source>
        <dbReference type="SAM" id="MobiDB-lite"/>
    </source>
</evidence>
<sequence length="556" mass="62103">MSRRSSTSTLVPGDPLEEGGRRRPSPLGITALGLALLAGAGTFVAWPFPTTVPVLIAFITGACVWCVGAWGRVVRGWIRARREDGYARVPQEWGEKVGRERKRAGKGWGLGCVTVLMVLVLWVGVVPPEREMSVQTNAREPVFIAANLYNVQDIWDEWRDQVVNLINHLGKNTTYLSIYESNSSDSTSALLTSFASHLTSLGIPHRIITEQTSDRQWPHNASAKRIAYLARARNRALEPLRSGDAPGWERGKVVFLNDVVFEAWQVVDLLDSRIEGQEGEYDLACGMDYGWSGMYDTWVARDACGTPLRPFWPYVQDPPSVDKIRNEDVFEVASCWNGVVAFRAGLVAREGSVNGGTVGSSEDVEMEVAWDAQGGTSSVDATEASLGSNGTTDAFVAGGTLVDPEARGRALTKRGWQMVDNATDPQSRHSPPVQLPLSFRTSHLDACDHSECFLFSYDLHRLYPTKERPPRILMNPGVKVAYERRWWVWHNVVLEIPVIKLWIRHWSRGYPLMFVDWIWESAGRRRDYCTWAGLSPHLPERCPALPGAEDRTWDQG</sequence>
<keyword evidence="4" id="KW-1185">Reference proteome</keyword>
<dbReference type="OrthoDB" id="262547at2759"/>
<keyword evidence="2" id="KW-0472">Membrane</keyword>
<evidence type="ECO:0000313" key="3">
    <source>
        <dbReference type="EMBL" id="GHJ89605.1"/>
    </source>
</evidence>
<reference evidence="3" key="1">
    <citation type="submission" date="2020-07" db="EMBL/GenBank/DDBJ databases">
        <title>Draft Genome Sequence of a Deep-Sea Yeast, Naganishia (Cryptococcus) liquefaciens strain N6.</title>
        <authorList>
            <person name="Han Y.W."/>
            <person name="Kajitani R."/>
            <person name="Morimoto H."/>
            <person name="Parhat M."/>
            <person name="Tsubouchi H."/>
            <person name="Bakenova O."/>
            <person name="Ogata M."/>
            <person name="Argunhan B."/>
            <person name="Aoki R."/>
            <person name="Kajiwara S."/>
            <person name="Itoh T."/>
            <person name="Iwasaki H."/>
        </authorList>
    </citation>
    <scope>NUCLEOTIDE SEQUENCE</scope>
    <source>
        <strain evidence="3">N6</strain>
    </source>
</reference>
<accession>A0A8H3YH60</accession>
<dbReference type="PANTHER" id="PTHR34144">
    <property type="entry name" value="CHROMOSOME 8, WHOLE GENOME SHOTGUN SEQUENCE"/>
    <property type="match status" value="1"/>
</dbReference>
<dbReference type="EMBL" id="BLZA01000048">
    <property type="protein sequence ID" value="GHJ89605.1"/>
    <property type="molecule type" value="Genomic_DNA"/>
</dbReference>
<dbReference type="PANTHER" id="PTHR34144:SF7">
    <property type="entry name" value="EXPORT PROTEIN (CAP59), PUTATIVE (AFU_ORTHOLOGUE AFUA_7G05020)-RELATED"/>
    <property type="match status" value="1"/>
</dbReference>
<feature type="transmembrane region" description="Helical" evidence="2">
    <location>
        <begin position="107"/>
        <end position="125"/>
    </location>
</feature>
<feature type="transmembrane region" description="Helical" evidence="2">
    <location>
        <begin position="54"/>
        <end position="73"/>
    </location>
</feature>
<dbReference type="AlphaFoldDB" id="A0A8H3YH60"/>
<gene>
    <name evidence="3" type="ORF">NliqN6_6007</name>
</gene>
<protein>
    <submittedName>
        <fullName evidence="3">Uncharacterized protein</fullName>
    </submittedName>
</protein>
<organism evidence="3 4">
    <name type="scientific">Naganishia liquefaciens</name>
    <dbReference type="NCBI Taxonomy" id="104408"/>
    <lineage>
        <taxon>Eukaryota</taxon>
        <taxon>Fungi</taxon>
        <taxon>Dikarya</taxon>
        <taxon>Basidiomycota</taxon>
        <taxon>Agaricomycotina</taxon>
        <taxon>Tremellomycetes</taxon>
        <taxon>Filobasidiales</taxon>
        <taxon>Filobasidiaceae</taxon>
        <taxon>Naganishia</taxon>
    </lineage>
</organism>